<feature type="domain" description="Peptidase S74" evidence="1">
    <location>
        <begin position="775"/>
        <end position="880"/>
    </location>
</feature>
<evidence type="ECO:0000313" key="2">
    <source>
        <dbReference type="EMBL" id="MDR7944564.1"/>
    </source>
</evidence>
<sequence length="893" mass="95397">MTMVNLEIINVGQAPNDGTGDTHRDSFQKMNRNMALLKAALEDAFKAAEMPASANLNAYTVTGTFHQSADAGAVGGTNYPEGAAGLLQVVAAGTSFVYQRYVTTARRSYWRTRVGSVWTGWVRMLDASMLGAANGAASLGADSKIPREQLPFLTALPIAAGTDANTVVDPGPYYINDDADAVLANNWPERRAGTLVVERSTAGNMQVTQTYTTRSGSGGVSRTYKRVRFAASLTWSGWQELARAVDTVRKVSLTSAIDANTLTTENVYFTWAGGAAMVGGANWPATIFGSGSLQVTMINATDLLQSLTIVPGAGRRPTNFQRAQIGGTWGSWYVVAPVSTVADLPTADHGDVYVDGVGWHKWNSETGSYLRASFAADIADGVNLNIYDVPGSYACHVSAYATPASNYPVQLAGILTVEAAAPFPASNLQVTQTYTAFPETNPVTYKRVRFGASKVWGAWFEQARLKDAMHRVVLSGASGVNANTLTADNTFYTWDSGSTITGAGGANWPPVQNGTVGAGFLEVFYITSGLAVQRCTLLGNGQKPRIFQRFGSGSAWEGWKITSVLSSVAFLPVADCGDIYVDAVGWYRWNGSTYIPQTLATGDLQLMPGTTFRGSFTGDYTEGTSTVVQSNSTSTYLTVVPGSAGTNAGFLARNYKSPNAQFIMMGINRDTGLGQILFSKHGTAGTPFHMTFDSATGECGRVMEDGRWMFGRLLNPNVQCKLHVAFNGGGLEYGIVTRPINPSDSTAIQFQSSTGGVAGYIYATQALTTTYATTSDYRAKTDLGDMNPTDSLVTVNALRPIFFRMNEAPEGSEVQRGFIAHELQALVPTAVVGKKDEMMKGPDGKDVPRYQGVDMSRIMPDLVAAVQRLTQMLAESNARIAQLEAAAAPEIPE</sequence>
<accession>A0ABU2D8Z5</accession>
<evidence type="ECO:0000259" key="1">
    <source>
        <dbReference type="PROSITE" id="PS51688"/>
    </source>
</evidence>
<protein>
    <submittedName>
        <fullName evidence="2">Pyocin knob domain-containing S74 family peptidase</fullName>
    </submittedName>
</protein>
<reference evidence="3" key="1">
    <citation type="submission" date="2023-07" db="EMBL/GenBank/DDBJ databases">
        <title>Glyphosate-induced phosphonatase operons in soil bacteria of genus Achromobacter.</title>
        <authorList>
            <person name="Epiktetov D.O."/>
            <person name="Sviridov A.V."/>
            <person name="Tarlachkov S.V."/>
            <person name="Shushkova T.V."/>
            <person name="Toropygin I.Y."/>
            <person name="Leontievsky A."/>
        </authorList>
    </citation>
    <scope>NUCLEOTIDE SEQUENCE [LARGE SCALE GENOMIC DNA]</scope>
    <source>
        <strain evidence="3">Kg 16</strain>
    </source>
</reference>
<evidence type="ECO:0000313" key="3">
    <source>
        <dbReference type="Proteomes" id="UP001264156"/>
    </source>
</evidence>
<dbReference type="RefSeq" id="WP_310531393.1">
    <property type="nucleotide sequence ID" value="NZ_JAVKVN010000002.1"/>
</dbReference>
<dbReference type="PROSITE" id="PS51688">
    <property type="entry name" value="ICA"/>
    <property type="match status" value="1"/>
</dbReference>
<dbReference type="Pfam" id="PF13884">
    <property type="entry name" value="Peptidase_S74"/>
    <property type="match status" value="1"/>
</dbReference>
<gene>
    <name evidence="2" type="ORF">RIU57_05620</name>
</gene>
<organism evidence="2 3">
    <name type="scientific">Achromobacter aegrifaciens</name>
    <dbReference type="NCBI Taxonomy" id="1287736"/>
    <lineage>
        <taxon>Bacteria</taxon>
        <taxon>Pseudomonadati</taxon>
        <taxon>Pseudomonadota</taxon>
        <taxon>Betaproteobacteria</taxon>
        <taxon>Burkholderiales</taxon>
        <taxon>Alcaligenaceae</taxon>
        <taxon>Achromobacter</taxon>
    </lineage>
</organism>
<keyword evidence="3" id="KW-1185">Reference proteome</keyword>
<dbReference type="EMBL" id="JAVKVN010000002">
    <property type="protein sequence ID" value="MDR7944564.1"/>
    <property type="molecule type" value="Genomic_DNA"/>
</dbReference>
<dbReference type="Proteomes" id="UP001264156">
    <property type="component" value="Unassembled WGS sequence"/>
</dbReference>
<comment type="caution">
    <text evidence="2">The sequence shown here is derived from an EMBL/GenBank/DDBJ whole genome shotgun (WGS) entry which is preliminary data.</text>
</comment>
<dbReference type="InterPro" id="IPR030392">
    <property type="entry name" value="S74_ICA"/>
</dbReference>
<dbReference type="CDD" id="cd19958">
    <property type="entry name" value="pyocin_knob"/>
    <property type="match status" value="5"/>
</dbReference>
<proteinExistence type="predicted"/>
<name>A0ABU2D8Z5_ACHAE</name>